<dbReference type="OrthoDB" id="7062774at2"/>
<sequence>MGRGFPIILLLLLALPAAAQIYKYTDADGNTAYSNQPPQGVPAQAVELPPLNSIERQPPTSPDAPAVPLAKDEPHNAYEVLELTDIPTEEALRANNGTFTVGVRAQPRLQSPHLFRLLLDGQPYGQPTNVPRLQLVNIDRGEHSLAVQVIAGDTLVQQSDTVTFTVQRVHQP</sequence>
<protein>
    <submittedName>
        <fullName evidence="3">DUF4124 domain-containing protein</fullName>
    </submittedName>
</protein>
<name>A0A4P7PAL8_9PSED</name>
<evidence type="ECO:0000313" key="4">
    <source>
        <dbReference type="Proteomes" id="UP000296468"/>
    </source>
</evidence>
<gene>
    <name evidence="3" type="ORF">EPZ47_01675</name>
</gene>
<dbReference type="InterPro" id="IPR025392">
    <property type="entry name" value="DUF4124"/>
</dbReference>
<proteinExistence type="predicted"/>
<evidence type="ECO:0000259" key="2">
    <source>
        <dbReference type="Pfam" id="PF13511"/>
    </source>
</evidence>
<dbReference type="Proteomes" id="UP000296468">
    <property type="component" value="Chromosome"/>
</dbReference>
<dbReference type="AlphaFoldDB" id="A0A4P7PAL8"/>
<feature type="signal peptide" evidence="1">
    <location>
        <begin position="1"/>
        <end position="19"/>
    </location>
</feature>
<reference evidence="3 4" key="1">
    <citation type="journal article" date="2019" name="Front. Microbiol.">
        <title>In silico and Genetic Analyses of Cyclic Lipopeptide Synthetic Gene Clusters in Pseudomonas sp. 11K1.</title>
        <authorList>
            <person name="Zhao H."/>
            <person name="Liu Y.P."/>
            <person name="Zhang L.Q."/>
        </authorList>
    </citation>
    <scope>NUCLEOTIDE SEQUENCE [LARGE SCALE GENOMIC DNA]</scope>
    <source>
        <strain evidence="3 4">11K1</strain>
    </source>
</reference>
<dbReference type="KEGG" id="pvk:EPZ47_01675"/>
<evidence type="ECO:0000256" key="1">
    <source>
        <dbReference type="SAM" id="SignalP"/>
    </source>
</evidence>
<dbReference type="Pfam" id="PF13511">
    <property type="entry name" value="DUF4124"/>
    <property type="match status" value="1"/>
</dbReference>
<organism evidence="3 4">
    <name type="scientific">Pseudomonas viciae</name>
    <dbReference type="NCBI Taxonomy" id="2505979"/>
    <lineage>
        <taxon>Bacteria</taxon>
        <taxon>Pseudomonadati</taxon>
        <taxon>Pseudomonadota</taxon>
        <taxon>Gammaproteobacteria</taxon>
        <taxon>Pseudomonadales</taxon>
        <taxon>Pseudomonadaceae</taxon>
        <taxon>Pseudomonas</taxon>
    </lineage>
</organism>
<dbReference type="RefSeq" id="WP_135843245.1">
    <property type="nucleotide sequence ID" value="NZ_CP035088.1"/>
</dbReference>
<keyword evidence="1" id="KW-0732">Signal</keyword>
<dbReference type="EMBL" id="CP035088">
    <property type="protein sequence ID" value="QBZ87470.1"/>
    <property type="molecule type" value="Genomic_DNA"/>
</dbReference>
<accession>A0A4P7PAL8</accession>
<feature type="domain" description="DUF4124" evidence="2">
    <location>
        <begin position="9"/>
        <end position="60"/>
    </location>
</feature>
<feature type="chain" id="PRO_5021003785" evidence="1">
    <location>
        <begin position="20"/>
        <end position="172"/>
    </location>
</feature>
<evidence type="ECO:0000313" key="3">
    <source>
        <dbReference type="EMBL" id="QBZ87470.1"/>
    </source>
</evidence>